<dbReference type="SUPFAM" id="SSF103473">
    <property type="entry name" value="MFS general substrate transporter"/>
    <property type="match status" value="1"/>
</dbReference>
<evidence type="ECO:0000256" key="4">
    <source>
        <dbReference type="ARBA" id="ARBA00023136"/>
    </source>
</evidence>
<dbReference type="GO" id="GO:0015179">
    <property type="term" value="F:L-amino acid transmembrane transporter activity"/>
    <property type="evidence" value="ECO:0007669"/>
    <property type="project" value="TreeGrafter"/>
</dbReference>
<feature type="transmembrane region" description="Helical" evidence="5">
    <location>
        <begin position="314"/>
        <end position="336"/>
    </location>
</feature>
<protein>
    <submittedName>
        <fullName evidence="7">Transmembrane amino acid transporter protein</fullName>
    </submittedName>
</protein>
<accession>A0A481YQI4</accession>
<sequence length="446" mass="48948">MSEITGCMYEVVFAAAMCVAAMLGGGVIALPYAVSILSPIIGTFVLLFAGGVTLYTGWILGELFLHSEILHPEIENIDYDKVEMLGVTHDPEEGFRDSPNVEEVKEEEQQECIIPTMPPYAMIARESVGLWGECLTYASQVITLVGVDVIFLVLCGINLSLMAEFAHGSISVSVGIMVVAFVSLLMSFLMSDVAHYTPFIWVAVLTTLAGIILRWITIVDSAPEHPSSPPDFSLYSSLEAFGAIAFSFGGHAGFPYYQQNMKSSHQKYFGISVLIAYAYILTLEGPFCITVALLYKGDLAPNFLESLPDNTLSIVILSLFTLHMLTAISTIVPPVAHNLLYLIRIVNPDLEIERKDIALCSPFIVQLVAVIIALTLQENFFSVMALLGNTTITLCTFVLPAVFYLANPRVQETTTLIRQIGCWICITFGTTVGILSIIMFFWNIFQ</sequence>
<feature type="transmembrane region" description="Helical" evidence="5">
    <location>
        <begin position="269"/>
        <end position="294"/>
    </location>
</feature>
<feature type="transmembrane region" description="Helical" evidence="5">
    <location>
        <begin position="383"/>
        <end position="408"/>
    </location>
</feature>
<evidence type="ECO:0000256" key="3">
    <source>
        <dbReference type="ARBA" id="ARBA00022989"/>
    </source>
</evidence>
<dbReference type="InterPro" id="IPR036259">
    <property type="entry name" value="MFS_trans_sf"/>
</dbReference>
<comment type="subcellular location">
    <subcellularLocation>
        <location evidence="1">Membrane</location>
        <topology evidence="1">Multi-pass membrane protein</topology>
    </subcellularLocation>
</comment>
<feature type="transmembrane region" description="Helical" evidence="5">
    <location>
        <begin position="165"/>
        <end position="186"/>
    </location>
</feature>
<evidence type="ECO:0000256" key="1">
    <source>
        <dbReference type="ARBA" id="ARBA00004141"/>
    </source>
</evidence>
<name>A0A481YQI4_9VIRU</name>
<feature type="transmembrane region" description="Helical" evidence="5">
    <location>
        <begin position="40"/>
        <end position="60"/>
    </location>
</feature>
<evidence type="ECO:0000256" key="2">
    <source>
        <dbReference type="ARBA" id="ARBA00022692"/>
    </source>
</evidence>
<gene>
    <name evidence="7" type="ORF">LCMAC101_00580</name>
</gene>
<dbReference type="PANTHER" id="PTHR22950">
    <property type="entry name" value="AMINO ACID TRANSPORTER"/>
    <property type="match status" value="1"/>
</dbReference>
<reference evidence="7" key="1">
    <citation type="journal article" date="2019" name="MBio">
        <title>Virus Genomes from Deep Sea Sediments Expand the Ocean Megavirome and Support Independent Origins of Viral Gigantism.</title>
        <authorList>
            <person name="Backstrom D."/>
            <person name="Yutin N."/>
            <person name="Jorgensen S.L."/>
            <person name="Dharamshi J."/>
            <person name="Homa F."/>
            <person name="Zaremba-Niedwiedzka K."/>
            <person name="Spang A."/>
            <person name="Wolf Y.I."/>
            <person name="Koonin E.V."/>
            <person name="Ettema T.J."/>
        </authorList>
    </citation>
    <scope>NUCLEOTIDE SEQUENCE</scope>
</reference>
<feature type="transmembrane region" description="Helical" evidence="5">
    <location>
        <begin position="357"/>
        <end position="377"/>
    </location>
</feature>
<feature type="transmembrane region" description="Helical" evidence="5">
    <location>
        <begin position="198"/>
        <end position="218"/>
    </location>
</feature>
<dbReference type="Pfam" id="PF01490">
    <property type="entry name" value="Aa_trans"/>
    <property type="match status" value="1"/>
</dbReference>
<evidence type="ECO:0000259" key="6">
    <source>
        <dbReference type="Pfam" id="PF01490"/>
    </source>
</evidence>
<dbReference type="InterPro" id="IPR013057">
    <property type="entry name" value="AA_transpt_TM"/>
</dbReference>
<keyword evidence="3 5" id="KW-1133">Transmembrane helix</keyword>
<evidence type="ECO:0000256" key="5">
    <source>
        <dbReference type="SAM" id="Phobius"/>
    </source>
</evidence>
<organism evidence="7">
    <name type="scientific">Marseillevirus LCMAC101</name>
    <dbReference type="NCBI Taxonomy" id="2506602"/>
    <lineage>
        <taxon>Viruses</taxon>
        <taxon>Varidnaviria</taxon>
        <taxon>Bamfordvirae</taxon>
        <taxon>Nucleocytoviricota</taxon>
        <taxon>Megaviricetes</taxon>
        <taxon>Pimascovirales</taxon>
        <taxon>Pimascovirales incertae sedis</taxon>
        <taxon>Marseilleviridae</taxon>
    </lineage>
</organism>
<feature type="transmembrane region" description="Helical" evidence="5">
    <location>
        <begin position="238"/>
        <end position="257"/>
    </location>
</feature>
<keyword evidence="4 5" id="KW-0472">Membrane</keyword>
<keyword evidence="2 5" id="KW-0812">Transmembrane</keyword>
<feature type="transmembrane region" description="Helical" evidence="5">
    <location>
        <begin position="420"/>
        <end position="445"/>
    </location>
</feature>
<feature type="domain" description="Amino acid transporter transmembrane" evidence="6">
    <location>
        <begin position="14"/>
        <end position="439"/>
    </location>
</feature>
<feature type="transmembrane region" description="Helical" evidence="5">
    <location>
        <begin position="12"/>
        <end position="34"/>
    </location>
</feature>
<dbReference type="EMBL" id="MK500327">
    <property type="protein sequence ID" value="QBK85471.1"/>
    <property type="molecule type" value="Genomic_DNA"/>
</dbReference>
<feature type="transmembrane region" description="Helical" evidence="5">
    <location>
        <begin position="135"/>
        <end position="159"/>
    </location>
</feature>
<evidence type="ECO:0000313" key="7">
    <source>
        <dbReference type="EMBL" id="QBK85471.1"/>
    </source>
</evidence>
<proteinExistence type="predicted"/>
<dbReference type="GO" id="GO:0016020">
    <property type="term" value="C:membrane"/>
    <property type="evidence" value="ECO:0007669"/>
    <property type="project" value="UniProtKB-SubCell"/>
</dbReference>